<comment type="caution">
    <text evidence="2">The sequence shown here is derived from an EMBL/GenBank/DDBJ whole genome shotgun (WGS) entry which is preliminary data.</text>
</comment>
<dbReference type="RefSeq" id="WP_238243329.1">
    <property type="nucleotide sequence ID" value="NZ_BPQP01000019.1"/>
</dbReference>
<reference evidence="2" key="2">
    <citation type="submission" date="2021-08" db="EMBL/GenBank/DDBJ databases">
        <authorList>
            <person name="Tani A."/>
            <person name="Ola A."/>
            <person name="Ogura Y."/>
            <person name="Katsura K."/>
            <person name="Hayashi T."/>
        </authorList>
    </citation>
    <scope>NUCLEOTIDE SEQUENCE</scope>
    <source>
        <strain evidence="2">DSM 19015</strain>
    </source>
</reference>
<sequence>MLIETYADLVANFVARRHQLGLSQAAVDHIAGWPDSYCSKVEISAKPNRARNARAIGQETLPLITGALGVRLMLVDDGKCRLLTHAEHALSLATGNLLETAIMLSAGSTNLEAEPINEIETTGGDELAWSDTLRAIREMAEETKANRARVAAAEERAKRAEKRAAHAEHWLQKLHQAVLKDKAS</sequence>
<feature type="coiled-coil region" evidence="1">
    <location>
        <begin position="136"/>
        <end position="163"/>
    </location>
</feature>
<proteinExistence type="predicted"/>
<keyword evidence="3" id="KW-1185">Reference proteome</keyword>
<accession>A0ABQ4RWZ4</accession>
<keyword evidence="1" id="KW-0175">Coiled coil</keyword>
<reference evidence="2" key="1">
    <citation type="journal article" date="2021" name="Front. Microbiol.">
        <title>Comprehensive Comparative Genomics and Phenotyping of Methylobacterium Species.</title>
        <authorList>
            <person name="Alessa O."/>
            <person name="Ogura Y."/>
            <person name="Fujitani Y."/>
            <person name="Takami H."/>
            <person name="Hayashi T."/>
            <person name="Sahin N."/>
            <person name="Tani A."/>
        </authorList>
    </citation>
    <scope>NUCLEOTIDE SEQUENCE</scope>
    <source>
        <strain evidence="2">DSM 19015</strain>
    </source>
</reference>
<evidence type="ECO:0008006" key="4">
    <source>
        <dbReference type="Google" id="ProtNLM"/>
    </source>
</evidence>
<gene>
    <name evidence="2" type="ORF">OCOJLMKI_1345</name>
</gene>
<evidence type="ECO:0000313" key="3">
    <source>
        <dbReference type="Proteomes" id="UP001055125"/>
    </source>
</evidence>
<organism evidence="2 3">
    <name type="scientific">Methylobacterium iners</name>
    <dbReference type="NCBI Taxonomy" id="418707"/>
    <lineage>
        <taxon>Bacteria</taxon>
        <taxon>Pseudomonadati</taxon>
        <taxon>Pseudomonadota</taxon>
        <taxon>Alphaproteobacteria</taxon>
        <taxon>Hyphomicrobiales</taxon>
        <taxon>Methylobacteriaceae</taxon>
        <taxon>Methylobacterium</taxon>
    </lineage>
</organism>
<protein>
    <recommendedName>
        <fullName evidence="4">XRE family transcriptional regulator</fullName>
    </recommendedName>
</protein>
<evidence type="ECO:0000256" key="1">
    <source>
        <dbReference type="SAM" id="Coils"/>
    </source>
</evidence>
<dbReference type="EMBL" id="BPQP01000019">
    <property type="protein sequence ID" value="GJD94143.1"/>
    <property type="molecule type" value="Genomic_DNA"/>
</dbReference>
<dbReference type="Proteomes" id="UP001055125">
    <property type="component" value="Unassembled WGS sequence"/>
</dbReference>
<evidence type="ECO:0000313" key="2">
    <source>
        <dbReference type="EMBL" id="GJD94143.1"/>
    </source>
</evidence>
<name>A0ABQ4RWZ4_9HYPH</name>